<name>A0ACC1T0P0_9HYPO</name>
<reference evidence="1" key="1">
    <citation type="submission" date="2022-08" db="EMBL/GenBank/DDBJ databases">
        <title>Genome Sequence of Fusarium decemcellulare.</title>
        <authorList>
            <person name="Buettner E."/>
        </authorList>
    </citation>
    <scope>NUCLEOTIDE SEQUENCE</scope>
    <source>
        <strain evidence="1">Babe19</strain>
    </source>
</reference>
<accession>A0ACC1T0P0</accession>
<evidence type="ECO:0000313" key="1">
    <source>
        <dbReference type="EMBL" id="KAJ3550315.1"/>
    </source>
</evidence>
<comment type="caution">
    <text evidence="1">The sequence shown here is derived from an EMBL/GenBank/DDBJ whole genome shotgun (WGS) entry which is preliminary data.</text>
</comment>
<dbReference type="Proteomes" id="UP001148629">
    <property type="component" value="Unassembled WGS sequence"/>
</dbReference>
<evidence type="ECO:0000313" key="2">
    <source>
        <dbReference type="Proteomes" id="UP001148629"/>
    </source>
</evidence>
<proteinExistence type="predicted"/>
<gene>
    <name evidence="1" type="ORF">NM208_g38</name>
</gene>
<sequence>MNPNTTDMSMPDLFGASCAMIHAMGTTSRLLQRDLPKQPDRDSKGVRDNSQIFQVILELSHKFNALSSSLGRTTLQKSNDRLHVEVLELQPAIKALAEETMKGNQFDSQIDHLKLKTRALVLAEKLQGAFTRNMSGPAEAPNTLHEQTVQLGTPGHPRSRSFCHGAVLCQYGRATTASLEVPNSGTFLEPQWGFICRFCNLEVADYKSIRLSCNGSAVEASDLIASCHLAACNVDDLRAFYRCVVCCLDEKEVDFPSASALEAHMKCHEVLPSVLGKRFSTGTLAVQNAIDEFLGQAGSAPFISDTQKTEVHDAERPVPQAEKSDVMPDTQSSESLGNMDSDNVDRDFDVSPIGSPMSSHFQSLSSSPVNSPVKRTVSPDRVSQPQVLPLTPELGGNVPPKPRSIVTIAELDAFPINKLAELAGSPGKLSTSAELPTLETRPLNQRSHSAIDRPGLYELASDRAVVPGGWEG</sequence>
<dbReference type="EMBL" id="JANRMS010000003">
    <property type="protein sequence ID" value="KAJ3550315.1"/>
    <property type="molecule type" value="Genomic_DNA"/>
</dbReference>
<protein>
    <submittedName>
        <fullName evidence="1">Uncharacterized protein</fullName>
    </submittedName>
</protein>
<keyword evidence="2" id="KW-1185">Reference proteome</keyword>
<organism evidence="1 2">
    <name type="scientific">Fusarium decemcellulare</name>
    <dbReference type="NCBI Taxonomy" id="57161"/>
    <lineage>
        <taxon>Eukaryota</taxon>
        <taxon>Fungi</taxon>
        <taxon>Dikarya</taxon>
        <taxon>Ascomycota</taxon>
        <taxon>Pezizomycotina</taxon>
        <taxon>Sordariomycetes</taxon>
        <taxon>Hypocreomycetidae</taxon>
        <taxon>Hypocreales</taxon>
        <taxon>Nectriaceae</taxon>
        <taxon>Fusarium</taxon>
        <taxon>Fusarium decemcellulare species complex</taxon>
    </lineage>
</organism>